<organism evidence="2 3">
    <name type="scientific">Protea cynaroides</name>
    <dbReference type="NCBI Taxonomy" id="273540"/>
    <lineage>
        <taxon>Eukaryota</taxon>
        <taxon>Viridiplantae</taxon>
        <taxon>Streptophyta</taxon>
        <taxon>Embryophyta</taxon>
        <taxon>Tracheophyta</taxon>
        <taxon>Spermatophyta</taxon>
        <taxon>Magnoliopsida</taxon>
        <taxon>Proteales</taxon>
        <taxon>Proteaceae</taxon>
        <taxon>Protea</taxon>
    </lineage>
</organism>
<evidence type="ECO:0000256" key="1">
    <source>
        <dbReference type="SAM" id="MobiDB-lite"/>
    </source>
</evidence>
<dbReference type="Proteomes" id="UP001141806">
    <property type="component" value="Unassembled WGS sequence"/>
</dbReference>
<dbReference type="AlphaFoldDB" id="A0A9Q0K3X7"/>
<accession>A0A9Q0K3X7</accession>
<evidence type="ECO:0000313" key="3">
    <source>
        <dbReference type="Proteomes" id="UP001141806"/>
    </source>
</evidence>
<keyword evidence="3" id="KW-1185">Reference proteome</keyword>
<comment type="caution">
    <text evidence="2">The sequence shown here is derived from an EMBL/GenBank/DDBJ whole genome shotgun (WGS) entry which is preliminary data.</text>
</comment>
<reference evidence="2" key="1">
    <citation type="journal article" date="2023" name="Plant J.">
        <title>The genome of the king protea, Protea cynaroides.</title>
        <authorList>
            <person name="Chang J."/>
            <person name="Duong T.A."/>
            <person name="Schoeman C."/>
            <person name="Ma X."/>
            <person name="Roodt D."/>
            <person name="Barker N."/>
            <person name="Li Z."/>
            <person name="Van de Peer Y."/>
            <person name="Mizrachi E."/>
        </authorList>
    </citation>
    <scope>NUCLEOTIDE SEQUENCE</scope>
    <source>
        <tissue evidence="2">Young leaves</tissue>
    </source>
</reference>
<proteinExistence type="predicted"/>
<evidence type="ECO:0000313" key="2">
    <source>
        <dbReference type="EMBL" id="KAJ4962206.1"/>
    </source>
</evidence>
<protein>
    <submittedName>
        <fullName evidence="2">Uncharacterized protein</fullName>
    </submittedName>
</protein>
<feature type="compositionally biased region" description="Polar residues" evidence="1">
    <location>
        <begin position="93"/>
        <end position="102"/>
    </location>
</feature>
<dbReference type="EMBL" id="JAMYWD010000008">
    <property type="protein sequence ID" value="KAJ4962206.1"/>
    <property type="molecule type" value="Genomic_DNA"/>
</dbReference>
<feature type="region of interest" description="Disordered" evidence="1">
    <location>
        <begin position="91"/>
        <end position="111"/>
    </location>
</feature>
<sequence length="409" mass="45341">MRINRNRSPNCETSIFTQQLLEITQNDPVKPSSSFETVDAKGETWITDKQLIMEKDPWLNGEIQRSRWIPVGYRENNGDVERYETPSMETVGDMNQQQPSDSNHTEQPRDSFGNFAENINIYWHKGEPYMFNPEETNSPPNAPIQVLSDPQGSVELAGSGSELAGIDPLQHIESWDWNMLAAAVSMMPDDMTPDLGHAGLIQLGSGSGSGSGSAVDPYFDPLESNLVPITCPHNLNGPVIPGPPRDPSSSLYNLNYENPGSYMDLLFSVMNNDNAINGQSISINSDQHLQNLEMASGQVEGSSSSIHLTEQPLQNLEMASGQVEGSSSSIYLTEQPLQTQEMASGQAEVSSSSINFTDLEMPDEEIQAMINNMWMNPEEEQRQKDEFEDSFGNIAENKMVTMEEIGIYF</sequence>
<name>A0A9Q0K3X7_9MAGN</name>
<gene>
    <name evidence="2" type="ORF">NE237_022145</name>
</gene>